<feature type="compositionally biased region" description="Basic and acidic residues" evidence="1">
    <location>
        <begin position="339"/>
        <end position="361"/>
    </location>
</feature>
<evidence type="ECO:0000313" key="3">
    <source>
        <dbReference type="EMBL" id="KAG8496661.1"/>
    </source>
</evidence>
<dbReference type="PANTHER" id="PTHR31286:SF153">
    <property type="entry name" value="DUF4283 DOMAIN PROTEIN"/>
    <property type="match status" value="1"/>
</dbReference>
<organism evidence="3 4">
    <name type="scientific">Gossypium anomalum</name>
    <dbReference type="NCBI Taxonomy" id="47600"/>
    <lineage>
        <taxon>Eukaryota</taxon>
        <taxon>Viridiplantae</taxon>
        <taxon>Streptophyta</taxon>
        <taxon>Embryophyta</taxon>
        <taxon>Tracheophyta</taxon>
        <taxon>Spermatophyta</taxon>
        <taxon>Magnoliopsida</taxon>
        <taxon>eudicotyledons</taxon>
        <taxon>Gunneridae</taxon>
        <taxon>Pentapetalae</taxon>
        <taxon>rosids</taxon>
        <taxon>malvids</taxon>
        <taxon>Malvales</taxon>
        <taxon>Malvaceae</taxon>
        <taxon>Malvoideae</taxon>
        <taxon>Gossypium</taxon>
    </lineage>
</organism>
<dbReference type="PANTHER" id="PTHR31286">
    <property type="entry name" value="GLYCINE-RICH CELL WALL STRUCTURAL PROTEIN 1.8-LIKE"/>
    <property type="match status" value="1"/>
</dbReference>
<evidence type="ECO:0000313" key="4">
    <source>
        <dbReference type="Proteomes" id="UP000701853"/>
    </source>
</evidence>
<dbReference type="InterPro" id="IPR040256">
    <property type="entry name" value="At4g02000-like"/>
</dbReference>
<dbReference type="Pfam" id="PF14392">
    <property type="entry name" value="zf-CCHC_4"/>
    <property type="match status" value="1"/>
</dbReference>
<feature type="compositionally biased region" description="Basic residues" evidence="1">
    <location>
        <begin position="377"/>
        <end position="390"/>
    </location>
</feature>
<proteinExistence type="predicted"/>
<reference evidence="3 4" key="1">
    <citation type="journal article" date="2021" name="bioRxiv">
        <title>The Gossypium anomalum genome as a resource for cotton improvement and evolutionary analysis of hybrid incompatibility.</title>
        <authorList>
            <person name="Grover C.E."/>
            <person name="Yuan D."/>
            <person name="Arick M.A."/>
            <person name="Miller E.R."/>
            <person name="Hu G."/>
            <person name="Peterson D.G."/>
            <person name="Wendel J.F."/>
            <person name="Udall J.A."/>
        </authorList>
    </citation>
    <scope>NUCLEOTIDE SEQUENCE [LARGE SCALE GENOMIC DNA]</scope>
    <source>
        <strain evidence="3">JFW-Udall</strain>
        <tissue evidence="3">Leaf</tissue>
    </source>
</reference>
<dbReference type="AlphaFoldDB" id="A0A8J5YUV9"/>
<gene>
    <name evidence="3" type="ORF">CXB51_007791</name>
</gene>
<feature type="domain" description="Zinc knuckle CX2CX4HX4C" evidence="2">
    <location>
        <begin position="85"/>
        <end position="132"/>
    </location>
</feature>
<dbReference type="OrthoDB" id="1924068at2759"/>
<dbReference type="InterPro" id="IPR025836">
    <property type="entry name" value="Zn_knuckle_CX2CX4HX4C"/>
</dbReference>
<sequence length="390" mass="44260">MENEMANLSLEDGEEEILVVPKESGSQSRMDLERVVNGAPWNFNNHLLMFHRLEIGEDPVKVPSIFVNFGVQVHELPMGLFSEALDVRRPLKRKKKIMFAPGNCAHVSFRYEKLTMFCFYCGRLGHSDSFCQIKMSKGEESIELSRDLSLQAQPRRVDAMSSVWGKRERGADRGHVDMEHDVNETLIESVDGKKRPRKEIGNYVIFGIENSIVTCLTLAYISRPMHVPDMSYTSSRLNADAMSQTWSYTGSHNVADACLRHRMENYFRPKGIVDDAVKGQFYPEFAEEEAWAKLQGITQRGTNGLKPWVRQEVEHRGVQKLSEATTVAESVVKLGLEKDKLGSSKSEERGVCEENHKKDNNDGNGNDDNGGNEKPRVGKKKPKRKRDKLK</sequence>
<dbReference type="Proteomes" id="UP000701853">
    <property type="component" value="Chromosome 4"/>
</dbReference>
<keyword evidence="4" id="KW-1185">Reference proteome</keyword>
<evidence type="ECO:0000256" key="1">
    <source>
        <dbReference type="SAM" id="MobiDB-lite"/>
    </source>
</evidence>
<evidence type="ECO:0000259" key="2">
    <source>
        <dbReference type="Pfam" id="PF14392"/>
    </source>
</evidence>
<dbReference type="EMBL" id="JAHUZN010000004">
    <property type="protein sequence ID" value="KAG8496661.1"/>
    <property type="molecule type" value="Genomic_DNA"/>
</dbReference>
<feature type="region of interest" description="Disordered" evidence="1">
    <location>
        <begin position="339"/>
        <end position="390"/>
    </location>
</feature>
<comment type="caution">
    <text evidence="3">The sequence shown here is derived from an EMBL/GenBank/DDBJ whole genome shotgun (WGS) entry which is preliminary data.</text>
</comment>
<name>A0A8J5YUV9_9ROSI</name>
<accession>A0A8J5YUV9</accession>
<protein>
    <recommendedName>
        <fullName evidence="2">Zinc knuckle CX2CX4HX4C domain-containing protein</fullName>
    </recommendedName>
</protein>